<evidence type="ECO:0000259" key="1">
    <source>
        <dbReference type="Pfam" id="PF12740"/>
    </source>
</evidence>
<feature type="domain" description="PET hydrolase/cutinase-like" evidence="1">
    <location>
        <begin position="24"/>
        <end position="246"/>
    </location>
</feature>
<evidence type="ECO:0000313" key="2">
    <source>
        <dbReference type="PDB" id="8X6V"/>
    </source>
</evidence>
<dbReference type="Pfam" id="PF12740">
    <property type="entry name" value="PETase"/>
    <property type="match status" value="1"/>
</dbReference>
<organism evidence="2">
    <name type="scientific">Pseudomonas</name>
    <dbReference type="NCBI Taxonomy" id="286"/>
    <lineage>
        <taxon>Bacteria</taxon>
        <taxon>Pseudomonadati</taxon>
        <taxon>Pseudomonadota</taxon>
        <taxon>Gammaproteobacteria</taxon>
        <taxon>Pseudomonadales</taxon>
        <taxon>Pseudomonadaceae</taxon>
    </lineage>
</organism>
<dbReference type="InterPro" id="IPR041127">
    <property type="entry name" value="PET_hydrolase/cutinase-like"/>
</dbReference>
<reference evidence="3" key="1">
    <citation type="journal article" date="2024" name="Appl. Environ. Microbiol.">
        <title>The unique salt bridge network in GlacPETase: a key to its stability.</title>
        <authorList>
            <person name="Qi X."/>
            <person name="Wu Y."/>
            <person name="Zhang S.-.T."/>
            <person name="Yin C.-.F."/>
            <person name="Ji M."/>
            <person name="Liu Y."/>
            <person name="Xu Y."/>
            <person name="Zhou N.-.Y."/>
        </authorList>
    </citation>
    <scope>X-RAY CRYSTALLOGRAPHY (1.80 ANGSTROMS)</scope>
    <scope>DISULFIDE BONDS</scope>
</reference>
<proteinExistence type="evidence at protein level"/>
<dbReference type="SMR" id="A0AAN0NPD1"/>
<dbReference type="InterPro" id="IPR029058">
    <property type="entry name" value="AB_hydrolase_fold"/>
</dbReference>
<dbReference type="PANTHER" id="PTHR33428:SF14">
    <property type="entry name" value="CARBOXYLESTERASE TYPE B DOMAIN-CONTAINING PROTEIN"/>
    <property type="match status" value="1"/>
</dbReference>
<protein>
    <submittedName>
        <fullName evidence="2">GlacPETase</fullName>
    </submittedName>
</protein>
<sequence length="261" mass="28024">SAPAPNVPGGERVCAYTSGLSSLSYASARVTYPCTLSKAAYPATTLTGGFSNTKEQMTWLSEHLSSHGYIVITITPRNIFGAPTGWESAHKAGIAKLRSERSRRASPLYNKLDPSKFALTGFSMGGGGALLAAADLGSQVKVAVPMAPFLGSNNPNYSAITAKVLIQAGANDTVANPSTVASYYQSLPTGISRALTTFRSASHLDWINTGNTNRQARLKTLVTSWLKVYLDGNSDYATYLDGAEHSRHLAEDWFTRFEYVR</sequence>
<accession>A0AAN0NPD1</accession>
<dbReference type="SUPFAM" id="SSF53474">
    <property type="entry name" value="alpha/beta-Hydrolases"/>
    <property type="match status" value="1"/>
</dbReference>
<dbReference type="AlphaFoldDB" id="A0AAN0NPD1"/>
<feature type="disulfide bond" evidence="3">
    <location>
        <begin position="14"/>
        <end position="34"/>
    </location>
</feature>
<dbReference type="PDB" id="8X6V">
    <property type="method" value="X-ray"/>
    <property type="resolution" value="1.80 A"/>
    <property type="chains" value="A/B=1-261"/>
</dbReference>
<dbReference type="PANTHER" id="PTHR33428">
    <property type="entry name" value="CHLOROPHYLLASE-2, CHLOROPLASTIC"/>
    <property type="match status" value="1"/>
</dbReference>
<keyword evidence="3" id="KW-0002">3D-structure</keyword>
<evidence type="ECO:0007829" key="3">
    <source>
        <dbReference type="PDB" id="8X6V"/>
    </source>
</evidence>
<name>A0AAN0NPD1_9PSED</name>
<dbReference type="Gene3D" id="3.40.50.1820">
    <property type="entry name" value="alpha/beta hydrolase"/>
    <property type="match status" value="1"/>
</dbReference>